<dbReference type="OrthoDB" id="10354268at2759"/>
<dbReference type="EMBL" id="JAACJM010000019">
    <property type="protein sequence ID" value="KAF5367581.1"/>
    <property type="molecule type" value="Genomic_DNA"/>
</dbReference>
<keyword evidence="2" id="KW-1185">Reference proteome</keyword>
<organism evidence="1 2">
    <name type="scientific">Tetrapyrgos nigripes</name>
    <dbReference type="NCBI Taxonomy" id="182062"/>
    <lineage>
        <taxon>Eukaryota</taxon>
        <taxon>Fungi</taxon>
        <taxon>Dikarya</taxon>
        <taxon>Basidiomycota</taxon>
        <taxon>Agaricomycotina</taxon>
        <taxon>Agaricomycetes</taxon>
        <taxon>Agaricomycetidae</taxon>
        <taxon>Agaricales</taxon>
        <taxon>Marasmiineae</taxon>
        <taxon>Marasmiaceae</taxon>
        <taxon>Tetrapyrgos</taxon>
    </lineage>
</organism>
<name>A0A8H5LSA7_9AGAR</name>
<dbReference type="Proteomes" id="UP000559256">
    <property type="component" value="Unassembled WGS sequence"/>
</dbReference>
<proteinExistence type="predicted"/>
<dbReference type="AlphaFoldDB" id="A0A8H5LSA7"/>
<accession>A0A8H5LSA7</accession>
<reference evidence="1 2" key="1">
    <citation type="journal article" date="2020" name="ISME J.">
        <title>Uncovering the hidden diversity of litter-decomposition mechanisms in mushroom-forming fungi.</title>
        <authorList>
            <person name="Floudas D."/>
            <person name="Bentzer J."/>
            <person name="Ahren D."/>
            <person name="Johansson T."/>
            <person name="Persson P."/>
            <person name="Tunlid A."/>
        </authorList>
    </citation>
    <scope>NUCLEOTIDE SEQUENCE [LARGE SCALE GENOMIC DNA]</scope>
    <source>
        <strain evidence="1 2">CBS 291.85</strain>
    </source>
</reference>
<gene>
    <name evidence="1" type="ORF">D9758_003715</name>
</gene>
<protein>
    <submittedName>
        <fullName evidence="1">Uncharacterized protein</fullName>
    </submittedName>
</protein>
<sequence length="208" mass="23491">MSESLASKLDRYFLLAGNQYTDLRKDASPLQSYNSRIKDIINKAAEISPDTVLEDTQKAEDVCKKLDVSSPDERVEIISAAFTIINAIMLSDLPKQPETVRNEVKEHYEDSKSRLSRLLVGESQIGEEISDEFIASFTKNPLQYVGKQFILNPDSEAFGNDEALQYKIDKVQTGDDETIVHLRFEDLPDIIEMPLDEAVVALKDSWFA</sequence>
<evidence type="ECO:0000313" key="2">
    <source>
        <dbReference type="Proteomes" id="UP000559256"/>
    </source>
</evidence>
<comment type="caution">
    <text evidence="1">The sequence shown here is derived from an EMBL/GenBank/DDBJ whole genome shotgun (WGS) entry which is preliminary data.</text>
</comment>
<evidence type="ECO:0000313" key="1">
    <source>
        <dbReference type="EMBL" id="KAF5367581.1"/>
    </source>
</evidence>